<evidence type="ECO:0000256" key="1">
    <source>
        <dbReference type="ARBA" id="ARBA00004141"/>
    </source>
</evidence>
<evidence type="ECO:0000256" key="4">
    <source>
        <dbReference type="ARBA" id="ARBA00023136"/>
    </source>
</evidence>
<dbReference type="EMBL" id="CALNXI010000484">
    <property type="protein sequence ID" value="CAH3027997.1"/>
    <property type="molecule type" value="Genomic_DNA"/>
</dbReference>
<dbReference type="Pfam" id="PF13520">
    <property type="entry name" value="AA_permease_2"/>
    <property type="match status" value="1"/>
</dbReference>
<comment type="subcellular location">
    <subcellularLocation>
        <location evidence="1">Membrane</location>
        <topology evidence="1">Multi-pass membrane protein</topology>
    </subcellularLocation>
</comment>
<feature type="compositionally biased region" description="Polar residues" evidence="5">
    <location>
        <begin position="15"/>
        <end position="27"/>
    </location>
</feature>
<reference evidence="7 8" key="1">
    <citation type="submission" date="2022-05" db="EMBL/GenBank/DDBJ databases">
        <authorList>
            <consortium name="Genoscope - CEA"/>
            <person name="William W."/>
        </authorList>
    </citation>
    <scope>NUCLEOTIDE SEQUENCE [LARGE SCALE GENOMIC DNA]</scope>
</reference>
<evidence type="ECO:0000256" key="5">
    <source>
        <dbReference type="SAM" id="MobiDB-lite"/>
    </source>
</evidence>
<dbReference type="Gene3D" id="1.20.1740.10">
    <property type="entry name" value="Amino acid/polyamine transporter I"/>
    <property type="match status" value="1"/>
</dbReference>
<feature type="region of interest" description="Disordered" evidence="5">
    <location>
        <begin position="1"/>
        <end position="27"/>
    </location>
</feature>
<evidence type="ECO:0000313" key="8">
    <source>
        <dbReference type="Proteomes" id="UP001159427"/>
    </source>
</evidence>
<feature type="transmembrane region" description="Helical" evidence="6">
    <location>
        <begin position="227"/>
        <end position="249"/>
    </location>
</feature>
<name>A0ABN8MIZ4_9CNID</name>
<keyword evidence="4 6" id="KW-0472">Membrane</keyword>
<accession>A0ABN8MIZ4</accession>
<feature type="transmembrane region" description="Helical" evidence="6">
    <location>
        <begin position="486"/>
        <end position="504"/>
    </location>
</feature>
<evidence type="ECO:0000313" key="7">
    <source>
        <dbReference type="EMBL" id="CAH3027997.1"/>
    </source>
</evidence>
<feature type="transmembrane region" description="Helical" evidence="6">
    <location>
        <begin position="305"/>
        <end position="326"/>
    </location>
</feature>
<sequence length="507" mass="55433">MHRTTTKGTDAKAVNENQTHSSVENTENTMKMIEQEDFVVTSSLSFHENKATAEEKFVKLQKNPTGNHHSNVKLSRSVTLLQGISLMVGVMIGSGIFVSPRYVLLHSGSVGVTLMVWISSGVMAMFGALCYCELGTMIQRSGGELTYIREALGPLAGFLVSWTMVLILKPASVAIITLSFASYAIQPFLNEKDMDTEQLIKFIAAVCIILITTVNCVSSRWAGQMQVIFMVMKLLAIGIIVLIGASRIVSGHYENFQSPFKGTNPNIGEIAHAFFSGLWAYDGWNQLNYVTEELQNPHKNLPRGVMIALPLVTFCYTLVNIAYFSILTPAEVLSSNAVAVSVAEKVHPTLVVIMPLFVACSCYGAANGSIFTNGRVVCSAAKEGHMPHFLATINTHFNTPLRAIMFPSSISLCLLMIGNLDSLLSCFSFVAWIFLGGTFLSLLILRWKKPHDLRPYKVWIGIPVVMLVVSCCLVIAPLLAKPQSSAVALGFVLSGVPVYLLFVYRSK</sequence>
<dbReference type="PANTHER" id="PTHR11785:SF512">
    <property type="entry name" value="SOBREMESA, ISOFORM B"/>
    <property type="match status" value="1"/>
</dbReference>
<feature type="transmembrane region" description="Helical" evidence="6">
    <location>
        <begin position="429"/>
        <end position="447"/>
    </location>
</feature>
<dbReference type="PANTHER" id="PTHR11785">
    <property type="entry name" value="AMINO ACID TRANSPORTER"/>
    <property type="match status" value="1"/>
</dbReference>
<dbReference type="PIRSF" id="PIRSF006060">
    <property type="entry name" value="AA_transporter"/>
    <property type="match status" value="1"/>
</dbReference>
<dbReference type="Proteomes" id="UP001159427">
    <property type="component" value="Unassembled WGS sequence"/>
</dbReference>
<evidence type="ECO:0000256" key="2">
    <source>
        <dbReference type="ARBA" id="ARBA00022692"/>
    </source>
</evidence>
<protein>
    <recommendedName>
        <fullName evidence="9">B(0,+)-type amino acid transporter 1</fullName>
    </recommendedName>
</protein>
<proteinExistence type="predicted"/>
<evidence type="ECO:0008006" key="9">
    <source>
        <dbReference type="Google" id="ProtNLM"/>
    </source>
</evidence>
<comment type="caution">
    <text evidence="7">The sequence shown here is derived from an EMBL/GenBank/DDBJ whole genome shotgun (WGS) entry which is preliminary data.</text>
</comment>
<keyword evidence="2 6" id="KW-0812">Transmembrane</keyword>
<dbReference type="InterPro" id="IPR002293">
    <property type="entry name" value="AA/rel_permease1"/>
</dbReference>
<feature type="transmembrane region" description="Helical" evidence="6">
    <location>
        <begin position="459"/>
        <end position="480"/>
    </location>
</feature>
<gene>
    <name evidence="7" type="ORF">PEVE_00032900</name>
</gene>
<feature type="transmembrane region" description="Helical" evidence="6">
    <location>
        <begin position="110"/>
        <end position="134"/>
    </location>
</feature>
<feature type="transmembrane region" description="Helical" evidence="6">
    <location>
        <begin position="346"/>
        <end position="366"/>
    </location>
</feature>
<dbReference type="InterPro" id="IPR050598">
    <property type="entry name" value="AminoAcid_Transporter"/>
</dbReference>
<feature type="transmembrane region" description="Helical" evidence="6">
    <location>
        <begin position="78"/>
        <end position="98"/>
    </location>
</feature>
<evidence type="ECO:0000256" key="6">
    <source>
        <dbReference type="SAM" id="Phobius"/>
    </source>
</evidence>
<feature type="transmembrane region" description="Helical" evidence="6">
    <location>
        <begin position="202"/>
        <end position="221"/>
    </location>
</feature>
<organism evidence="7 8">
    <name type="scientific">Porites evermanni</name>
    <dbReference type="NCBI Taxonomy" id="104178"/>
    <lineage>
        <taxon>Eukaryota</taxon>
        <taxon>Metazoa</taxon>
        <taxon>Cnidaria</taxon>
        <taxon>Anthozoa</taxon>
        <taxon>Hexacorallia</taxon>
        <taxon>Scleractinia</taxon>
        <taxon>Fungiina</taxon>
        <taxon>Poritidae</taxon>
        <taxon>Porites</taxon>
    </lineage>
</organism>
<keyword evidence="8" id="KW-1185">Reference proteome</keyword>
<evidence type="ECO:0000256" key="3">
    <source>
        <dbReference type="ARBA" id="ARBA00022989"/>
    </source>
</evidence>
<keyword evidence="3 6" id="KW-1133">Transmembrane helix</keyword>